<name>A0ABZ2C3P8_9PROT</name>
<dbReference type="EMBL" id="CP133270">
    <property type="protein sequence ID" value="WVX66060.1"/>
    <property type="molecule type" value="Genomic_DNA"/>
</dbReference>
<gene>
    <name evidence="3" type="ORF">Bealeia1_00231</name>
</gene>
<proteinExistence type="predicted"/>
<evidence type="ECO:0000256" key="1">
    <source>
        <dbReference type="SAM" id="MobiDB-lite"/>
    </source>
</evidence>
<feature type="chain" id="PRO_5046331556" description="Lipoprotein" evidence="2">
    <location>
        <begin position="25"/>
        <end position="211"/>
    </location>
</feature>
<evidence type="ECO:0000256" key="2">
    <source>
        <dbReference type="SAM" id="SignalP"/>
    </source>
</evidence>
<reference evidence="3 4" key="1">
    <citation type="journal article" date="2024" name="Environ. Microbiol.">
        <title>Novel evolutionary insights on the interactions of the Holosporales (Alphaproteobacteria) with eukaryotic hosts from comparative genomics.</title>
        <authorList>
            <person name="Giovannini M."/>
            <person name="Petroni G."/>
            <person name="Castelli M."/>
        </authorList>
    </citation>
    <scope>NUCLEOTIDE SEQUENCE [LARGE SCALE GENOMIC DNA]</scope>
    <source>
        <strain evidence="3 4">US_Bl 15I1</strain>
    </source>
</reference>
<feature type="compositionally biased region" description="Basic and acidic residues" evidence="1">
    <location>
        <begin position="29"/>
        <end position="46"/>
    </location>
</feature>
<keyword evidence="4" id="KW-1185">Reference proteome</keyword>
<keyword evidence="2" id="KW-0732">Signal</keyword>
<protein>
    <recommendedName>
        <fullName evidence="5">Lipoprotein</fullName>
    </recommendedName>
</protein>
<evidence type="ECO:0000313" key="4">
    <source>
        <dbReference type="Proteomes" id="UP001330434"/>
    </source>
</evidence>
<feature type="region of interest" description="Disordered" evidence="1">
    <location>
        <begin position="27"/>
        <end position="47"/>
    </location>
</feature>
<evidence type="ECO:0000313" key="3">
    <source>
        <dbReference type="EMBL" id="WVX66060.1"/>
    </source>
</evidence>
<dbReference type="Proteomes" id="UP001330434">
    <property type="component" value="Chromosome"/>
</dbReference>
<dbReference type="RefSeq" id="WP_331256599.1">
    <property type="nucleotide sequence ID" value="NZ_CP133270.1"/>
</dbReference>
<evidence type="ECO:0008006" key="5">
    <source>
        <dbReference type="Google" id="ProtNLM"/>
    </source>
</evidence>
<feature type="signal peptide" evidence="2">
    <location>
        <begin position="1"/>
        <end position="24"/>
    </location>
</feature>
<accession>A0ABZ2C3P8</accession>
<organism evidence="3 4">
    <name type="scientific">Candidatus Bealeia paramacronuclearis</name>
    <dbReference type="NCBI Taxonomy" id="1921001"/>
    <lineage>
        <taxon>Bacteria</taxon>
        <taxon>Pseudomonadati</taxon>
        <taxon>Pseudomonadota</taxon>
        <taxon>Alphaproteobacteria</taxon>
        <taxon>Holosporales</taxon>
        <taxon>Holosporaceae</taxon>
        <taxon>Candidatus Bealeia</taxon>
    </lineage>
</organism>
<sequence length="211" mass="23960">MKFGGFLSSMALGALLAISSTAYGMSNGEEEKKTSSTPQKKSEEKTSSGATYTWGNWLTNKYFEWTSNTTYEKQKFPDIKPSDIIKHMQTGTTLVDAKKISFPFTTGSSVKASDYYKGDVHLDEIDYGTYTVPFIDTEKGFDPHATYISLTKDIYPSTFIKESFIEAKCDNTMCKGDLLKGKDTKTRLIYVFHNEKQNKYLRLVLRREQSE</sequence>